<protein>
    <submittedName>
        <fullName evidence="2">Uncharacterized protein</fullName>
    </submittedName>
</protein>
<dbReference type="EMBL" id="JAPXFL010000007">
    <property type="protein sequence ID" value="KAK9503992.1"/>
    <property type="molecule type" value="Genomic_DNA"/>
</dbReference>
<reference evidence="2 3" key="1">
    <citation type="submission" date="2022-12" db="EMBL/GenBank/DDBJ databases">
        <title>Chromosome-level genome assembly of true bugs.</title>
        <authorList>
            <person name="Ma L."/>
            <person name="Li H."/>
        </authorList>
    </citation>
    <scope>NUCLEOTIDE SEQUENCE [LARGE SCALE GENOMIC DNA]</scope>
    <source>
        <strain evidence="2">Lab_2022b</strain>
    </source>
</reference>
<dbReference type="Proteomes" id="UP001461498">
    <property type="component" value="Unassembled WGS sequence"/>
</dbReference>
<sequence>MAYTICILLVASLFVLSNAIPVNPGIVKGVIHKKSGETRGIVNAALGMSVDAAMKAATTEEQKVCIKAAKDEAFKDANLQINQTTRALVTMAESHAAEMSNVTLDDVNKAVDAMFSSIKQKWLPEKIAEIQKC</sequence>
<keyword evidence="1" id="KW-0732">Signal</keyword>
<proteinExistence type="predicted"/>
<organism evidence="2 3">
    <name type="scientific">Rhynocoris fuscipes</name>
    <dbReference type="NCBI Taxonomy" id="488301"/>
    <lineage>
        <taxon>Eukaryota</taxon>
        <taxon>Metazoa</taxon>
        <taxon>Ecdysozoa</taxon>
        <taxon>Arthropoda</taxon>
        <taxon>Hexapoda</taxon>
        <taxon>Insecta</taxon>
        <taxon>Pterygota</taxon>
        <taxon>Neoptera</taxon>
        <taxon>Paraneoptera</taxon>
        <taxon>Hemiptera</taxon>
        <taxon>Heteroptera</taxon>
        <taxon>Panheteroptera</taxon>
        <taxon>Cimicomorpha</taxon>
        <taxon>Reduviidae</taxon>
        <taxon>Harpactorinae</taxon>
        <taxon>Harpactorini</taxon>
        <taxon>Rhynocoris</taxon>
    </lineage>
</organism>
<comment type="caution">
    <text evidence="2">The sequence shown here is derived from an EMBL/GenBank/DDBJ whole genome shotgun (WGS) entry which is preliminary data.</text>
</comment>
<accession>A0AAW1D067</accession>
<feature type="chain" id="PRO_5043441280" evidence="1">
    <location>
        <begin position="20"/>
        <end position="133"/>
    </location>
</feature>
<gene>
    <name evidence="2" type="ORF">O3M35_010440</name>
</gene>
<dbReference type="AlphaFoldDB" id="A0AAW1D067"/>
<keyword evidence="3" id="KW-1185">Reference proteome</keyword>
<evidence type="ECO:0000256" key="1">
    <source>
        <dbReference type="SAM" id="SignalP"/>
    </source>
</evidence>
<evidence type="ECO:0000313" key="2">
    <source>
        <dbReference type="EMBL" id="KAK9503992.1"/>
    </source>
</evidence>
<name>A0AAW1D067_9HEMI</name>
<feature type="signal peptide" evidence="1">
    <location>
        <begin position="1"/>
        <end position="19"/>
    </location>
</feature>
<evidence type="ECO:0000313" key="3">
    <source>
        <dbReference type="Proteomes" id="UP001461498"/>
    </source>
</evidence>